<organism evidence="1 2">
    <name type="scientific">Diaphorina citri</name>
    <name type="common">Asian citrus psyllid</name>
    <dbReference type="NCBI Taxonomy" id="121845"/>
    <lineage>
        <taxon>Eukaryota</taxon>
        <taxon>Metazoa</taxon>
        <taxon>Ecdysozoa</taxon>
        <taxon>Arthropoda</taxon>
        <taxon>Hexapoda</taxon>
        <taxon>Insecta</taxon>
        <taxon>Pterygota</taxon>
        <taxon>Neoptera</taxon>
        <taxon>Paraneoptera</taxon>
        <taxon>Hemiptera</taxon>
        <taxon>Sternorrhyncha</taxon>
        <taxon>Psylloidea</taxon>
        <taxon>Psyllidae</taxon>
        <taxon>Diaphorininae</taxon>
        <taxon>Diaphorina</taxon>
    </lineage>
</organism>
<name>A0A3Q0J444_DIACI</name>
<evidence type="ECO:0000313" key="2">
    <source>
        <dbReference type="RefSeq" id="XP_026681693.1"/>
    </source>
</evidence>
<gene>
    <name evidence="2" type="primary">LOC113468755</name>
</gene>
<accession>A0A3Q0J444</accession>
<dbReference type="Proteomes" id="UP000079169">
    <property type="component" value="Unplaced"/>
</dbReference>
<proteinExistence type="predicted"/>
<dbReference type="RefSeq" id="XP_026681693.1">
    <property type="nucleotide sequence ID" value="XM_026825892.1"/>
</dbReference>
<evidence type="ECO:0000313" key="1">
    <source>
        <dbReference type="Proteomes" id="UP000079169"/>
    </source>
</evidence>
<keyword evidence="1" id="KW-1185">Reference proteome</keyword>
<reference evidence="2" key="1">
    <citation type="submission" date="2025-08" db="UniProtKB">
        <authorList>
            <consortium name="RefSeq"/>
        </authorList>
    </citation>
    <scope>IDENTIFICATION</scope>
</reference>
<sequence>MSAPSAYPESLESLDHINLIRKMKCRVPGCRKIKPVAFCATNYHVMCANHYVPGCNQVCPTCAEPLDPISSTDLQFIARYVEYLQSVCLLDIYCNMIDLSMQCDHLGCSSKQSSYED</sequence>
<dbReference type="PaxDb" id="121845-A0A3Q0J444"/>
<dbReference type="KEGG" id="dci:113468755"/>
<protein>
    <submittedName>
        <fullName evidence="2">Uncharacterized protein LOC113468755</fullName>
    </submittedName>
</protein>
<dbReference type="AlphaFoldDB" id="A0A3Q0J444"/>
<dbReference type="GeneID" id="113468755"/>